<dbReference type="SMART" id="SM00345">
    <property type="entry name" value="HTH_GNTR"/>
    <property type="match status" value="1"/>
</dbReference>
<gene>
    <name evidence="4" type="ORF">IMCC12053_353</name>
</gene>
<sequence length="237" mass="26041">MSDNLQATDIKQDLSASIADRIRADILSGRLAADDRLPCEQDLAEAHGVSRATVREALKRLAAQSLIRTKRGATGGAFVNRQSFREAYAQMASTATLLITLNEVDIATACEARFALERGCARLAAKHREQVHIDTMRREVARQRDPNLSDEAFCASDVVFHRALVDAAANPVLSWQLAAAIEGIEPLMNILTYRQRDRDAVVTLHNAIVDALENRVGSKIESLLDHLCDQTLRTALA</sequence>
<proteinExistence type="predicted"/>
<dbReference type="KEGG" id="cmar:IMCC12053_353"/>
<dbReference type="SMART" id="SM00895">
    <property type="entry name" value="FCD"/>
    <property type="match status" value="1"/>
</dbReference>
<keyword evidence="5" id="KW-1185">Reference proteome</keyword>
<dbReference type="Pfam" id="PF07729">
    <property type="entry name" value="FCD"/>
    <property type="match status" value="1"/>
</dbReference>
<dbReference type="SUPFAM" id="SSF48008">
    <property type="entry name" value="GntR ligand-binding domain-like"/>
    <property type="match status" value="1"/>
</dbReference>
<accession>A0A0P0A8M0</accession>
<dbReference type="InterPro" id="IPR008920">
    <property type="entry name" value="TF_FadR/GntR_C"/>
</dbReference>
<dbReference type="PROSITE" id="PS50949">
    <property type="entry name" value="HTH_GNTR"/>
    <property type="match status" value="1"/>
</dbReference>
<organism evidence="4 5">
    <name type="scientific">Celeribacter marinus</name>
    <dbReference type="NCBI Taxonomy" id="1397108"/>
    <lineage>
        <taxon>Bacteria</taxon>
        <taxon>Pseudomonadati</taxon>
        <taxon>Pseudomonadota</taxon>
        <taxon>Alphaproteobacteria</taxon>
        <taxon>Rhodobacterales</taxon>
        <taxon>Roseobacteraceae</taxon>
        <taxon>Celeribacter</taxon>
    </lineage>
</organism>
<dbReference type="Gene3D" id="1.10.10.10">
    <property type="entry name" value="Winged helix-like DNA-binding domain superfamily/Winged helix DNA-binding domain"/>
    <property type="match status" value="1"/>
</dbReference>
<dbReference type="RefSeq" id="WP_062215110.1">
    <property type="nucleotide sequence ID" value="NZ_CP012023.1"/>
</dbReference>
<keyword evidence="1" id="KW-0805">Transcription regulation</keyword>
<dbReference type="InterPro" id="IPR036390">
    <property type="entry name" value="WH_DNA-bd_sf"/>
</dbReference>
<dbReference type="GO" id="GO:0003700">
    <property type="term" value="F:DNA-binding transcription factor activity"/>
    <property type="evidence" value="ECO:0007669"/>
    <property type="project" value="InterPro"/>
</dbReference>
<dbReference type="InterPro" id="IPR036388">
    <property type="entry name" value="WH-like_DNA-bd_sf"/>
</dbReference>
<dbReference type="STRING" id="1397108.IMCC12053_353"/>
<dbReference type="Pfam" id="PF00392">
    <property type="entry name" value="GntR"/>
    <property type="match status" value="1"/>
</dbReference>
<dbReference type="PATRIC" id="fig|1397108.4.peg.367"/>
<keyword evidence="3" id="KW-0804">Transcription</keyword>
<evidence type="ECO:0000313" key="5">
    <source>
        <dbReference type="Proteomes" id="UP000064920"/>
    </source>
</evidence>
<dbReference type="PRINTS" id="PR00035">
    <property type="entry name" value="HTHGNTR"/>
</dbReference>
<name>A0A0P0A8M0_9RHOB</name>
<evidence type="ECO:0000256" key="3">
    <source>
        <dbReference type="ARBA" id="ARBA00023163"/>
    </source>
</evidence>
<keyword evidence="2" id="KW-0238">DNA-binding</keyword>
<dbReference type="Proteomes" id="UP000064920">
    <property type="component" value="Chromosome"/>
</dbReference>
<dbReference type="PANTHER" id="PTHR43537:SF24">
    <property type="entry name" value="GLUCONATE OPERON TRANSCRIPTIONAL REPRESSOR"/>
    <property type="match status" value="1"/>
</dbReference>
<dbReference type="InterPro" id="IPR000524">
    <property type="entry name" value="Tscrpt_reg_HTH_GntR"/>
</dbReference>
<protein>
    <submittedName>
        <fullName evidence="4">DMSP demthylase transcriptional regulator</fullName>
    </submittedName>
</protein>
<dbReference type="EMBL" id="CP012023">
    <property type="protein sequence ID" value="ALI54302.1"/>
    <property type="molecule type" value="Genomic_DNA"/>
</dbReference>
<evidence type="ECO:0000313" key="4">
    <source>
        <dbReference type="EMBL" id="ALI54302.1"/>
    </source>
</evidence>
<dbReference type="SUPFAM" id="SSF46785">
    <property type="entry name" value="Winged helix' DNA-binding domain"/>
    <property type="match status" value="1"/>
</dbReference>
<evidence type="ECO:0000256" key="2">
    <source>
        <dbReference type="ARBA" id="ARBA00023125"/>
    </source>
</evidence>
<dbReference type="GO" id="GO:0003677">
    <property type="term" value="F:DNA binding"/>
    <property type="evidence" value="ECO:0007669"/>
    <property type="project" value="UniProtKB-KW"/>
</dbReference>
<reference evidence="4 5" key="1">
    <citation type="submission" date="2015-05" db="EMBL/GenBank/DDBJ databases">
        <authorList>
            <person name="Wang D.B."/>
            <person name="Wang M."/>
        </authorList>
    </citation>
    <scope>NUCLEOTIDE SEQUENCE [LARGE SCALE GENOMIC DNA]</scope>
    <source>
        <strain evidence="4 5">IMCC 12053</strain>
    </source>
</reference>
<dbReference type="Gene3D" id="1.20.120.530">
    <property type="entry name" value="GntR ligand-binding domain-like"/>
    <property type="match status" value="1"/>
</dbReference>
<dbReference type="OrthoDB" id="9028214at2"/>
<dbReference type="InterPro" id="IPR011711">
    <property type="entry name" value="GntR_C"/>
</dbReference>
<dbReference type="PANTHER" id="PTHR43537">
    <property type="entry name" value="TRANSCRIPTIONAL REGULATOR, GNTR FAMILY"/>
    <property type="match status" value="1"/>
</dbReference>
<dbReference type="AlphaFoldDB" id="A0A0P0A8M0"/>
<dbReference type="CDD" id="cd07377">
    <property type="entry name" value="WHTH_GntR"/>
    <property type="match status" value="1"/>
</dbReference>
<evidence type="ECO:0000256" key="1">
    <source>
        <dbReference type="ARBA" id="ARBA00023015"/>
    </source>
</evidence>